<keyword evidence="2" id="KW-1185">Reference proteome</keyword>
<accession>A0A926DWK2</accession>
<dbReference type="RefSeq" id="WP_249282224.1">
    <property type="nucleotide sequence ID" value="NZ_JACRST010000003.1"/>
</dbReference>
<evidence type="ECO:0000313" key="1">
    <source>
        <dbReference type="EMBL" id="MBC8546076.1"/>
    </source>
</evidence>
<comment type="caution">
    <text evidence="1">The sequence shown here is derived from an EMBL/GenBank/DDBJ whole genome shotgun (WGS) entry which is preliminary data.</text>
</comment>
<protein>
    <submittedName>
        <fullName evidence="1">FeoB-associated Cys-rich membrane protein</fullName>
    </submittedName>
</protein>
<evidence type="ECO:0000313" key="2">
    <source>
        <dbReference type="Proteomes" id="UP000653127"/>
    </source>
</evidence>
<organism evidence="1 2">
    <name type="scientific">Ligaoa zhengdingensis</name>
    <dbReference type="NCBI Taxonomy" id="2763658"/>
    <lineage>
        <taxon>Bacteria</taxon>
        <taxon>Bacillati</taxon>
        <taxon>Bacillota</taxon>
        <taxon>Clostridia</taxon>
        <taxon>Eubacteriales</taxon>
        <taxon>Oscillospiraceae</taxon>
        <taxon>Ligaoa</taxon>
    </lineage>
</organism>
<proteinExistence type="predicted"/>
<dbReference type="AlphaFoldDB" id="A0A926DWK2"/>
<dbReference type="Proteomes" id="UP000653127">
    <property type="component" value="Unassembled WGS sequence"/>
</dbReference>
<sequence>MGTWIIGGLLLLITGFAAWSIHKNVKNGGCAGGCDSCGCHCEHCHSAAHTSPQHHSAPPSGGKS</sequence>
<name>A0A926DWK2_9FIRM</name>
<gene>
    <name evidence="1" type="ORF">H8711_03885</name>
</gene>
<reference evidence="1" key="1">
    <citation type="submission" date="2020-08" db="EMBL/GenBank/DDBJ databases">
        <title>Genome public.</title>
        <authorList>
            <person name="Liu C."/>
            <person name="Sun Q."/>
        </authorList>
    </citation>
    <scope>NUCLEOTIDE SEQUENCE</scope>
    <source>
        <strain evidence="1">NSJ-31</strain>
    </source>
</reference>
<dbReference type="EMBL" id="JACRST010000003">
    <property type="protein sequence ID" value="MBC8546076.1"/>
    <property type="molecule type" value="Genomic_DNA"/>
</dbReference>
<dbReference type="Pfam" id="PF12669">
    <property type="entry name" value="FeoB_associated"/>
    <property type="match status" value="1"/>
</dbReference>